<dbReference type="SUPFAM" id="SSF54285">
    <property type="entry name" value="MoaD/ThiS"/>
    <property type="match status" value="1"/>
</dbReference>
<dbReference type="GO" id="GO:0000166">
    <property type="term" value="F:nucleotide binding"/>
    <property type="evidence" value="ECO:0007669"/>
    <property type="project" value="UniProtKB-KW"/>
</dbReference>
<comment type="similarity">
    <text evidence="2">Belongs to the MoaD family.</text>
</comment>
<proteinExistence type="inferred from homology"/>
<evidence type="ECO:0000256" key="2">
    <source>
        <dbReference type="ARBA" id="ARBA00024200"/>
    </source>
</evidence>
<dbReference type="Gene3D" id="3.10.20.30">
    <property type="match status" value="1"/>
</dbReference>
<dbReference type="CDD" id="cd00754">
    <property type="entry name" value="Ubl_MoaD"/>
    <property type="match status" value="1"/>
</dbReference>
<dbReference type="Proteomes" id="UP000267535">
    <property type="component" value="Unassembled WGS sequence"/>
</dbReference>
<dbReference type="GO" id="GO:1990133">
    <property type="term" value="C:molybdopterin adenylyltransferase complex"/>
    <property type="evidence" value="ECO:0007669"/>
    <property type="project" value="TreeGrafter"/>
</dbReference>
<keyword evidence="5" id="KW-1185">Reference proteome</keyword>
<evidence type="ECO:0000313" key="5">
    <source>
        <dbReference type="Proteomes" id="UP000267535"/>
    </source>
</evidence>
<dbReference type="PANTHER" id="PTHR33359:SF1">
    <property type="entry name" value="MOLYBDOPTERIN SYNTHASE SULFUR CARRIER SUBUNIT"/>
    <property type="match status" value="1"/>
</dbReference>
<sequence>MINVLYFASLRETLGLAQSNHELVAGSSVAAFVDTLREQGDEWQQALSGQLLCSVNQEMVPMETILNDGDELALFPPVTGG</sequence>
<dbReference type="GO" id="GO:0006777">
    <property type="term" value="P:Mo-molybdopterin cofactor biosynthetic process"/>
    <property type="evidence" value="ECO:0007669"/>
    <property type="project" value="InterPro"/>
</dbReference>
<evidence type="ECO:0000313" key="4">
    <source>
        <dbReference type="EMBL" id="RRD00154.1"/>
    </source>
</evidence>
<organism evidence="4 5">
    <name type="scientific">Amphritea balenae</name>
    <dbReference type="NCBI Taxonomy" id="452629"/>
    <lineage>
        <taxon>Bacteria</taxon>
        <taxon>Pseudomonadati</taxon>
        <taxon>Pseudomonadota</taxon>
        <taxon>Gammaproteobacteria</taxon>
        <taxon>Oceanospirillales</taxon>
        <taxon>Oceanospirillaceae</taxon>
        <taxon>Amphritea</taxon>
    </lineage>
</organism>
<reference evidence="4 5" key="1">
    <citation type="submission" date="2018-11" db="EMBL/GenBank/DDBJ databases">
        <title>The draft genome sequence of Amphritea balenae JAMM 1525T.</title>
        <authorList>
            <person name="Fang Z."/>
            <person name="Zhang Y."/>
            <person name="Han X."/>
        </authorList>
    </citation>
    <scope>NUCLEOTIDE SEQUENCE [LARGE SCALE GENOMIC DNA]</scope>
    <source>
        <strain evidence="4 5">JAMM 1525</strain>
    </source>
</reference>
<dbReference type="InterPro" id="IPR044672">
    <property type="entry name" value="MOCS2A"/>
</dbReference>
<dbReference type="PANTHER" id="PTHR33359">
    <property type="entry name" value="MOLYBDOPTERIN SYNTHASE SULFUR CARRIER SUBUNIT"/>
    <property type="match status" value="1"/>
</dbReference>
<keyword evidence="1" id="KW-0547">Nucleotide-binding</keyword>
<evidence type="ECO:0000256" key="1">
    <source>
        <dbReference type="ARBA" id="ARBA00022741"/>
    </source>
</evidence>
<comment type="caution">
    <text evidence="4">The sequence shown here is derived from an EMBL/GenBank/DDBJ whole genome shotgun (WGS) entry which is preliminary data.</text>
</comment>
<dbReference type="OrthoDB" id="9801945at2"/>
<gene>
    <name evidence="4" type="ORF">EHS89_08085</name>
</gene>
<dbReference type="EMBL" id="RQXV01000003">
    <property type="protein sequence ID" value="RRD00154.1"/>
    <property type="molecule type" value="Genomic_DNA"/>
</dbReference>
<dbReference type="UniPathway" id="UPA00344"/>
<dbReference type="InterPro" id="IPR012675">
    <property type="entry name" value="Beta-grasp_dom_sf"/>
</dbReference>
<name>A0A3P1SSI7_9GAMM</name>
<accession>A0A3P1SSI7</accession>
<dbReference type="InterPro" id="IPR016155">
    <property type="entry name" value="Mopterin_synth/thiamin_S_b"/>
</dbReference>
<dbReference type="RefSeq" id="WP_124925624.1">
    <property type="nucleotide sequence ID" value="NZ_BMOH01000005.1"/>
</dbReference>
<evidence type="ECO:0000256" key="3">
    <source>
        <dbReference type="ARBA" id="ARBA00024247"/>
    </source>
</evidence>
<protein>
    <recommendedName>
        <fullName evidence="3">Molybdopterin synthase sulfur carrier subunit</fullName>
    </recommendedName>
</protein>
<dbReference type="Pfam" id="PF02597">
    <property type="entry name" value="ThiS"/>
    <property type="match status" value="1"/>
</dbReference>
<dbReference type="AlphaFoldDB" id="A0A3P1SSI7"/>
<dbReference type="InterPro" id="IPR003749">
    <property type="entry name" value="ThiS/MoaD-like"/>
</dbReference>